<evidence type="ECO:0000259" key="5">
    <source>
        <dbReference type="PROSITE" id="PS50893"/>
    </source>
</evidence>
<dbReference type="PANTHER" id="PTHR43067">
    <property type="entry name" value="OLIGOPEPTIDE/DIPEPTIDE ABC TRANSPORTER, ATPASE SUBUNIT"/>
    <property type="match status" value="1"/>
</dbReference>
<evidence type="ECO:0000313" key="7">
    <source>
        <dbReference type="Proteomes" id="UP000517523"/>
    </source>
</evidence>
<dbReference type="InterPro" id="IPR003593">
    <property type="entry name" value="AAA+_ATPase"/>
</dbReference>
<evidence type="ECO:0000256" key="3">
    <source>
        <dbReference type="ARBA" id="ARBA00022741"/>
    </source>
</evidence>
<accession>A0A839TNY5</accession>
<comment type="similarity">
    <text evidence="1">Belongs to the ABC transporter superfamily.</text>
</comment>
<comment type="caution">
    <text evidence="6">The sequence shown here is derived from an EMBL/GenBank/DDBJ whole genome shotgun (WGS) entry which is preliminary data.</text>
</comment>
<dbReference type="PROSITE" id="PS00211">
    <property type="entry name" value="ABC_TRANSPORTER_1"/>
    <property type="match status" value="1"/>
</dbReference>
<evidence type="ECO:0000256" key="4">
    <source>
        <dbReference type="ARBA" id="ARBA00022840"/>
    </source>
</evidence>
<dbReference type="GO" id="GO:0005524">
    <property type="term" value="F:ATP binding"/>
    <property type="evidence" value="ECO:0007669"/>
    <property type="project" value="UniProtKB-KW"/>
</dbReference>
<dbReference type="InterPro" id="IPR013563">
    <property type="entry name" value="Oligopep_ABC_C"/>
</dbReference>
<name>A0A839TNY5_9BACL</name>
<proteinExistence type="inferred from homology"/>
<dbReference type="Pfam" id="PF00005">
    <property type="entry name" value="ABC_tran"/>
    <property type="match status" value="1"/>
</dbReference>
<gene>
    <name evidence="6" type="ORF">FHS19_003170</name>
</gene>
<keyword evidence="3" id="KW-0547">Nucleotide-binding</keyword>
<dbReference type="EMBL" id="JACHXJ010000002">
    <property type="protein sequence ID" value="MBB3128516.1"/>
    <property type="molecule type" value="Genomic_DNA"/>
</dbReference>
<dbReference type="NCBIfam" id="TIGR01727">
    <property type="entry name" value="oligo_HPY"/>
    <property type="match status" value="1"/>
</dbReference>
<sequence length="332" mass="37180">MLKLKRVSARYDMLGSYVQAVDRVDFEVRKNEIFGIAGESGCGKSTLLKVMYDLVKYPLEISSGSVEIHTERKDGSPVVYRNGEIHKSWWKVISYVPQGAMHVMNPVARVKGQFFDAIGSYHDKKSKKQLQEEIVRYLQELELPAEVLDAYPHQLSGGMKQRVLIALATFLHPDIILADEPTTALDVIVQRGILTMLSRVQKKMKNSMVIVSHDMGVHYQITNRMGIMYAGQLIEVGPTEQIFENPQHPYTRMLINALPKVGDNSQREGIPGTPPSLKNPPGGCRFAARCPLAMDLCRAKEPAETRVGEDHFASCHLLEDDYSIRGGDSVAR</sequence>
<dbReference type="PANTHER" id="PTHR43067:SF3">
    <property type="entry name" value="MALTOSE ABC TRANSPORTER, ATP-BINDING PROTEIN"/>
    <property type="match status" value="1"/>
</dbReference>
<keyword evidence="2" id="KW-0813">Transport</keyword>
<dbReference type="InterPro" id="IPR003439">
    <property type="entry name" value="ABC_transporter-like_ATP-bd"/>
</dbReference>
<dbReference type="CDD" id="cd03257">
    <property type="entry name" value="ABC_NikE_OppD_transporters"/>
    <property type="match status" value="1"/>
</dbReference>
<dbReference type="Pfam" id="PF08352">
    <property type="entry name" value="oligo_HPY"/>
    <property type="match status" value="1"/>
</dbReference>
<evidence type="ECO:0000256" key="1">
    <source>
        <dbReference type="ARBA" id="ARBA00005417"/>
    </source>
</evidence>
<evidence type="ECO:0000313" key="6">
    <source>
        <dbReference type="EMBL" id="MBB3128516.1"/>
    </source>
</evidence>
<dbReference type="GO" id="GO:0015833">
    <property type="term" value="P:peptide transport"/>
    <property type="evidence" value="ECO:0007669"/>
    <property type="project" value="InterPro"/>
</dbReference>
<protein>
    <submittedName>
        <fullName evidence="6">Peptide/nickel transport system ATP-binding protein</fullName>
    </submittedName>
</protein>
<dbReference type="SMART" id="SM00382">
    <property type="entry name" value="AAA"/>
    <property type="match status" value="1"/>
</dbReference>
<feature type="domain" description="ABC transporter" evidence="5">
    <location>
        <begin position="2"/>
        <end position="255"/>
    </location>
</feature>
<reference evidence="6 7" key="1">
    <citation type="submission" date="2020-08" db="EMBL/GenBank/DDBJ databases">
        <title>Genomic Encyclopedia of Type Strains, Phase III (KMG-III): the genomes of soil and plant-associated and newly described type strains.</title>
        <authorList>
            <person name="Whitman W."/>
        </authorList>
    </citation>
    <scope>NUCLEOTIDE SEQUENCE [LARGE SCALE GENOMIC DNA]</scope>
    <source>
        <strain evidence="6 7">CECT 5831</strain>
    </source>
</reference>
<dbReference type="AlphaFoldDB" id="A0A839TNY5"/>
<dbReference type="GO" id="GO:0016887">
    <property type="term" value="F:ATP hydrolysis activity"/>
    <property type="evidence" value="ECO:0007669"/>
    <property type="project" value="InterPro"/>
</dbReference>
<evidence type="ECO:0000256" key="2">
    <source>
        <dbReference type="ARBA" id="ARBA00022448"/>
    </source>
</evidence>
<dbReference type="SUPFAM" id="SSF52540">
    <property type="entry name" value="P-loop containing nucleoside triphosphate hydrolases"/>
    <property type="match status" value="1"/>
</dbReference>
<dbReference type="PROSITE" id="PS50893">
    <property type="entry name" value="ABC_TRANSPORTER_2"/>
    <property type="match status" value="1"/>
</dbReference>
<dbReference type="InterPro" id="IPR027417">
    <property type="entry name" value="P-loop_NTPase"/>
</dbReference>
<dbReference type="RefSeq" id="WP_183582680.1">
    <property type="nucleotide sequence ID" value="NZ_JACHXJ010000002.1"/>
</dbReference>
<keyword evidence="4 6" id="KW-0067">ATP-binding</keyword>
<dbReference type="Proteomes" id="UP000517523">
    <property type="component" value="Unassembled WGS sequence"/>
</dbReference>
<dbReference type="Gene3D" id="3.40.50.300">
    <property type="entry name" value="P-loop containing nucleotide triphosphate hydrolases"/>
    <property type="match status" value="1"/>
</dbReference>
<dbReference type="InterPro" id="IPR017871">
    <property type="entry name" value="ABC_transporter-like_CS"/>
</dbReference>
<organism evidence="6 7">
    <name type="scientific">Paenibacillus rhizosphaerae</name>
    <dbReference type="NCBI Taxonomy" id="297318"/>
    <lineage>
        <taxon>Bacteria</taxon>
        <taxon>Bacillati</taxon>
        <taxon>Bacillota</taxon>
        <taxon>Bacilli</taxon>
        <taxon>Bacillales</taxon>
        <taxon>Paenibacillaceae</taxon>
        <taxon>Paenibacillus</taxon>
    </lineage>
</organism>